<evidence type="ECO:0000256" key="4">
    <source>
        <dbReference type="ARBA" id="ARBA00022801"/>
    </source>
</evidence>
<dbReference type="PANTHER" id="PTHR10150">
    <property type="entry name" value="DNA REPAIR ENDONUCLEASE XPF"/>
    <property type="match status" value="1"/>
</dbReference>
<dbReference type="GO" id="GO:0000724">
    <property type="term" value="P:double-strand break repair via homologous recombination"/>
    <property type="evidence" value="ECO:0007669"/>
    <property type="project" value="TreeGrafter"/>
</dbReference>
<dbReference type="GO" id="GO:0003697">
    <property type="term" value="F:single-stranded DNA binding"/>
    <property type="evidence" value="ECO:0007669"/>
    <property type="project" value="TreeGrafter"/>
</dbReference>
<dbReference type="InterPro" id="IPR041663">
    <property type="entry name" value="DisA/LigA_HHH"/>
</dbReference>
<dbReference type="Gene3D" id="3.40.50.10130">
    <property type="match status" value="1"/>
</dbReference>
<proteinExistence type="predicted"/>
<sequence length="233" mass="26816">MIPKIIIDKQELRSHVSKHLDRMGAEMIFDTISVADYVLSHKVGVERKAADDFLKSWLDEKKIWSQITDLKNSYERPVLIIEGPDYEIYTARRVNPNAVRGILRWILVTMQVPIIWTRDAEDTATWLYRIADHEQDTKDKKGFSWHGKRSHLSSTELQEYIISAFPEVGPTNAKHLLEHFGSIYAIINAEKEDLMKVSKIGPMIASKIYDQSRGIYVPKTKSDTETKITGKSK</sequence>
<dbReference type="Pfam" id="PF12826">
    <property type="entry name" value="HHH_2"/>
    <property type="match status" value="1"/>
</dbReference>
<evidence type="ECO:0000256" key="6">
    <source>
        <dbReference type="ARBA" id="ARBA00023204"/>
    </source>
</evidence>
<dbReference type="Gene3D" id="1.10.150.20">
    <property type="entry name" value="5' to 3' exonuclease, C-terminal subdomain"/>
    <property type="match status" value="1"/>
</dbReference>
<gene>
    <name evidence="8" type="ORF">MM415A00936_0006</name>
</gene>
<reference evidence="8" key="1">
    <citation type="submission" date="2020-03" db="EMBL/GenBank/DDBJ databases">
        <title>The deep terrestrial virosphere.</title>
        <authorList>
            <person name="Holmfeldt K."/>
            <person name="Nilsson E."/>
            <person name="Simone D."/>
            <person name="Lopez-Fernandez M."/>
            <person name="Wu X."/>
            <person name="de Brujin I."/>
            <person name="Lundin D."/>
            <person name="Andersson A."/>
            <person name="Bertilsson S."/>
            <person name="Dopson M."/>
        </authorList>
    </citation>
    <scope>NUCLEOTIDE SEQUENCE</scope>
    <source>
        <strain evidence="8">MM415A00936</strain>
    </source>
</reference>
<dbReference type="SMART" id="SM00891">
    <property type="entry name" value="ERCC4"/>
    <property type="match status" value="1"/>
</dbReference>
<dbReference type="EMBL" id="MT142371">
    <property type="protein sequence ID" value="QJA79196.1"/>
    <property type="molecule type" value="Genomic_DNA"/>
</dbReference>
<dbReference type="InterPro" id="IPR011335">
    <property type="entry name" value="Restrct_endonuc-II-like"/>
</dbReference>
<feature type="domain" description="ERCC4" evidence="7">
    <location>
        <begin position="4"/>
        <end position="85"/>
    </location>
</feature>
<dbReference type="CDD" id="cd20075">
    <property type="entry name" value="XPF_nuclease_XPF_arch"/>
    <property type="match status" value="1"/>
</dbReference>
<keyword evidence="5" id="KW-0238">DNA-binding</keyword>
<evidence type="ECO:0000256" key="3">
    <source>
        <dbReference type="ARBA" id="ARBA00022763"/>
    </source>
</evidence>
<dbReference type="GO" id="GO:0003684">
    <property type="term" value="F:damaged DNA binding"/>
    <property type="evidence" value="ECO:0007669"/>
    <property type="project" value="TreeGrafter"/>
</dbReference>
<dbReference type="SUPFAM" id="SSF47781">
    <property type="entry name" value="RuvA domain 2-like"/>
    <property type="match status" value="1"/>
</dbReference>
<keyword evidence="4" id="KW-0378">Hydrolase</keyword>
<evidence type="ECO:0000256" key="5">
    <source>
        <dbReference type="ARBA" id="ARBA00023125"/>
    </source>
</evidence>
<keyword evidence="1" id="KW-0540">Nuclease</keyword>
<evidence type="ECO:0000256" key="1">
    <source>
        <dbReference type="ARBA" id="ARBA00022722"/>
    </source>
</evidence>
<keyword evidence="6" id="KW-0234">DNA repair</keyword>
<dbReference type="InterPro" id="IPR010994">
    <property type="entry name" value="RuvA_2-like"/>
</dbReference>
<dbReference type="PANTHER" id="PTHR10150:SF0">
    <property type="entry name" value="DNA REPAIR ENDONUCLEASE XPF"/>
    <property type="match status" value="1"/>
</dbReference>
<dbReference type="GO" id="GO:1901255">
    <property type="term" value="P:nucleotide-excision repair involved in interstrand cross-link repair"/>
    <property type="evidence" value="ECO:0007669"/>
    <property type="project" value="TreeGrafter"/>
</dbReference>
<dbReference type="Pfam" id="PF02732">
    <property type="entry name" value="ERCC4"/>
    <property type="match status" value="1"/>
</dbReference>
<keyword evidence="3" id="KW-0227">DNA damage</keyword>
<dbReference type="GO" id="GO:0000712">
    <property type="term" value="P:resolution of meiotic recombination intermediates"/>
    <property type="evidence" value="ECO:0007669"/>
    <property type="project" value="TreeGrafter"/>
</dbReference>
<organism evidence="8">
    <name type="scientific">viral metagenome</name>
    <dbReference type="NCBI Taxonomy" id="1070528"/>
    <lineage>
        <taxon>unclassified sequences</taxon>
        <taxon>metagenomes</taxon>
        <taxon>organismal metagenomes</taxon>
    </lineage>
</organism>
<protein>
    <submittedName>
        <fullName evidence="8">Putative nuclease</fullName>
    </submittedName>
</protein>
<dbReference type="GO" id="GO:0000110">
    <property type="term" value="C:nucleotide-excision repair factor 1 complex"/>
    <property type="evidence" value="ECO:0007669"/>
    <property type="project" value="TreeGrafter"/>
</dbReference>
<evidence type="ECO:0000313" key="8">
    <source>
        <dbReference type="EMBL" id="QJA79196.1"/>
    </source>
</evidence>
<dbReference type="SUPFAM" id="SSF52980">
    <property type="entry name" value="Restriction endonuclease-like"/>
    <property type="match status" value="1"/>
</dbReference>
<accession>A0A6M3KBJ0</accession>
<dbReference type="GO" id="GO:0000014">
    <property type="term" value="F:single-stranded DNA endodeoxyribonuclease activity"/>
    <property type="evidence" value="ECO:0007669"/>
    <property type="project" value="TreeGrafter"/>
</dbReference>
<dbReference type="AlphaFoldDB" id="A0A6M3KBJ0"/>
<dbReference type="InterPro" id="IPR006166">
    <property type="entry name" value="ERCC4_domain"/>
</dbReference>
<evidence type="ECO:0000256" key="2">
    <source>
        <dbReference type="ARBA" id="ARBA00022759"/>
    </source>
</evidence>
<keyword evidence="2" id="KW-0255">Endonuclease</keyword>
<name>A0A6M3KBJ0_9ZZZZ</name>
<evidence type="ECO:0000259" key="7">
    <source>
        <dbReference type="SMART" id="SM00891"/>
    </source>
</evidence>